<gene>
    <name evidence="8" type="ORF">FOC4_g10001234</name>
</gene>
<feature type="transmembrane region" description="Helical" evidence="6">
    <location>
        <begin position="124"/>
        <end position="142"/>
    </location>
</feature>
<dbReference type="Proteomes" id="UP000016929">
    <property type="component" value="Unassembled WGS sequence"/>
</dbReference>
<dbReference type="PANTHER" id="PTHR23502">
    <property type="entry name" value="MAJOR FACILITATOR SUPERFAMILY"/>
    <property type="match status" value="1"/>
</dbReference>
<evidence type="ECO:0000256" key="2">
    <source>
        <dbReference type="ARBA" id="ARBA00022692"/>
    </source>
</evidence>
<evidence type="ECO:0000313" key="9">
    <source>
        <dbReference type="Proteomes" id="UP000016929"/>
    </source>
</evidence>
<accession>N1S4V0</accession>
<evidence type="ECO:0000256" key="4">
    <source>
        <dbReference type="ARBA" id="ARBA00023136"/>
    </source>
</evidence>
<organism evidence="8 9">
    <name type="scientific">Fusarium oxysporum f. sp. cubense (strain race 4)</name>
    <name type="common">Panama disease fungus</name>
    <dbReference type="NCBI Taxonomy" id="2502994"/>
    <lineage>
        <taxon>Eukaryota</taxon>
        <taxon>Fungi</taxon>
        <taxon>Dikarya</taxon>
        <taxon>Ascomycota</taxon>
        <taxon>Pezizomycotina</taxon>
        <taxon>Sordariomycetes</taxon>
        <taxon>Hypocreomycetidae</taxon>
        <taxon>Hypocreales</taxon>
        <taxon>Nectriaceae</taxon>
        <taxon>Fusarium</taxon>
        <taxon>Fusarium oxysporum species complex</taxon>
    </lineage>
</organism>
<reference evidence="9" key="2">
    <citation type="journal article" date="2014" name="PLoS ONE">
        <title>Genome and Transcriptome Analysis of the Fungal Pathogen Fusarium oxysporum f. sp. cubense Causing Banana Vascular Wilt Disease.</title>
        <authorList>
            <person name="Guo L."/>
            <person name="Han L."/>
            <person name="Yang L."/>
            <person name="Zeng H."/>
            <person name="Fan D."/>
            <person name="Zhu Y."/>
            <person name="Feng Y."/>
            <person name="Wang G."/>
            <person name="Peng C."/>
            <person name="Jiang X."/>
            <person name="Zhou D."/>
            <person name="Ni P."/>
            <person name="Liang C."/>
            <person name="Liu L."/>
            <person name="Wang J."/>
            <person name="Mao C."/>
            <person name="Fang X."/>
            <person name="Peng M."/>
            <person name="Huang J."/>
        </authorList>
    </citation>
    <scope>NUCLEOTIDE SEQUENCE [LARGE SCALE GENOMIC DNA]</scope>
    <source>
        <strain evidence="9">race 4</strain>
    </source>
</reference>
<dbReference type="InterPro" id="IPR011701">
    <property type="entry name" value="MFS"/>
</dbReference>
<dbReference type="STRING" id="1229665.N1S4V0"/>
<feature type="transmembrane region" description="Helical" evidence="6">
    <location>
        <begin position="490"/>
        <end position="514"/>
    </location>
</feature>
<dbReference type="AlphaFoldDB" id="N1S4V0"/>
<keyword evidence="4 6" id="KW-0472">Membrane</keyword>
<feature type="transmembrane region" description="Helical" evidence="6">
    <location>
        <begin position="610"/>
        <end position="630"/>
    </location>
</feature>
<keyword evidence="2 6" id="KW-0812">Transmembrane</keyword>
<feature type="transmembrane region" description="Helical" evidence="6">
    <location>
        <begin position="317"/>
        <end position="337"/>
    </location>
</feature>
<feature type="transmembrane region" description="Helical" evidence="6">
    <location>
        <begin position="575"/>
        <end position="598"/>
    </location>
</feature>
<dbReference type="Gene3D" id="1.20.1250.20">
    <property type="entry name" value="MFS general substrate transporter like domains"/>
    <property type="match status" value="2"/>
</dbReference>
<dbReference type="SUPFAM" id="SSF103473">
    <property type="entry name" value="MFS general substrate transporter"/>
    <property type="match status" value="2"/>
</dbReference>
<proteinExistence type="predicted"/>
<feature type="transmembrane region" description="Helical" evidence="6">
    <location>
        <begin position="92"/>
        <end position="112"/>
    </location>
</feature>
<feature type="transmembrane region" description="Helical" evidence="6">
    <location>
        <begin position="148"/>
        <end position="171"/>
    </location>
</feature>
<dbReference type="GO" id="GO:0022857">
    <property type="term" value="F:transmembrane transporter activity"/>
    <property type="evidence" value="ECO:0007669"/>
    <property type="project" value="InterPro"/>
</dbReference>
<dbReference type="Pfam" id="PF07690">
    <property type="entry name" value="MFS_1"/>
    <property type="match status" value="2"/>
</dbReference>
<evidence type="ECO:0000313" key="8">
    <source>
        <dbReference type="EMBL" id="EMT72596.1"/>
    </source>
</evidence>
<protein>
    <recommendedName>
        <fullName evidence="7">Major facilitator superfamily (MFS) profile domain-containing protein</fullName>
    </recommendedName>
</protein>
<feature type="domain" description="Major facilitator superfamily (MFS) profile" evidence="7">
    <location>
        <begin position="53"/>
        <end position="517"/>
    </location>
</feature>
<dbReference type="GO" id="GO:0005886">
    <property type="term" value="C:plasma membrane"/>
    <property type="evidence" value="ECO:0007669"/>
    <property type="project" value="TreeGrafter"/>
</dbReference>
<dbReference type="PROSITE" id="PS50850">
    <property type="entry name" value="MFS"/>
    <property type="match status" value="1"/>
</dbReference>
<feature type="transmembrane region" description="Helical" evidence="6">
    <location>
        <begin position="825"/>
        <end position="848"/>
    </location>
</feature>
<dbReference type="InterPro" id="IPR020846">
    <property type="entry name" value="MFS_dom"/>
</dbReference>
<evidence type="ECO:0000256" key="1">
    <source>
        <dbReference type="ARBA" id="ARBA00004141"/>
    </source>
</evidence>
<keyword evidence="3 6" id="KW-1133">Transmembrane helix</keyword>
<feature type="transmembrane region" description="Helical" evidence="6">
    <location>
        <begin position="551"/>
        <end position="569"/>
    </location>
</feature>
<dbReference type="PANTHER" id="PTHR23502:SF164">
    <property type="entry name" value="MAJOR FACILITATOR SUPERFAMILY (MFS) PROFILE DOMAIN-CONTAINING PROTEIN"/>
    <property type="match status" value="1"/>
</dbReference>
<sequence length="964" mass="104716">MESRASSIVAAKRESVPTAGSVFFVSSNGRVLKLPIPSKSYRDPLTWSWTKRLLGFLALQCFSMAASFELNLPGLLLQAIGEEFKNKPMGPFGVQSLSSAMTLFTGVGYLIGIPLSTAVGRRPIVVGAAVVTTLSTLWAGYAGSFLQLIAALSLQALAAGSATGMFILILIDATFIHERPSALSLFWCTGSALIKLALLILPLTTDTTLTWRCVYKVWVAPCILAFILVLFCVPETYFLRPPVALDGRVLVQSSSEKVEIYGGWDEIELIRNDKPLPDLPSSWSIWSHFKVSRAPGTKWESVLATYGQMFLCILNPLTFWVSLLTGIILSGVIFLNLTQPSALIAMYGVKETGCINILLGVAGVVGSLLAFPLTGPFASWFTRCYTFRKGGIRHAEVYLALFSIPVITGLTSVLLNGLALVNRWPSVWIYITSAISIISYLTGNVAFTLWITEAFPRWAAAALAVQLFTGNMFGFGIGTAIAPWVQEGHILQPTILIFVLMLVMGAMAVPAAFWGKTGLRSVYKPSNGMFFTGVGSLMGIPLSTAVGRRPIVVGAAVVTTLSTLWAGYAGSFLQLIAALSLQALAAGSATGMFILILIDATFIHERPSALSLFWCTGSALIKLALLILPLTTDTTLTWRCVYKVWVAPCILAFILVLFCVPETYFLRPPVALDGRVLVQSSSEKVEIYGGWDEIELIRNDKPLPDLPSSWSIWSHFKVSRAPGTKWESVLATYGQMFLCILNPLTFWVSLLTGIILSGVIFLNLTQPSALIAMYGVKETGCINILLGVAGVVGSLLAFPLTGPFASWFTRCYTFRKGGIRHAEVYLALFSIPVITGLTSVLLNGLALVNRWPSVWIYITSAISIISYLTGNVAFTLWITEAFPRWAAAALAVQLFTGNMFGFGIGTAIAPWVQEGHILQPTILIFVLMLVMGAMAVPAAFWGKTVRQYIQGRWSDSERTALRPQ</sequence>
<feature type="transmembrane region" description="Helical" evidence="6">
    <location>
        <begin position="744"/>
        <end position="764"/>
    </location>
</feature>
<feature type="transmembrane region" description="Helical" evidence="6">
    <location>
        <begin position="458"/>
        <end position="484"/>
    </location>
</feature>
<feature type="transmembrane region" description="Helical" evidence="6">
    <location>
        <begin position="921"/>
        <end position="942"/>
    </location>
</feature>
<dbReference type="EMBL" id="KB726267">
    <property type="protein sequence ID" value="EMT72596.1"/>
    <property type="molecule type" value="Genomic_DNA"/>
</dbReference>
<feature type="transmembrane region" description="Helical" evidence="6">
    <location>
        <begin position="885"/>
        <end position="909"/>
    </location>
</feature>
<evidence type="ECO:0000256" key="3">
    <source>
        <dbReference type="ARBA" id="ARBA00022989"/>
    </source>
</evidence>
<keyword evidence="9" id="KW-1185">Reference proteome</keyword>
<feature type="transmembrane region" description="Helical" evidence="6">
    <location>
        <begin position="398"/>
        <end position="421"/>
    </location>
</feature>
<dbReference type="HOGENOM" id="CLU_306950_0_0_1"/>
<feature type="transmembrane region" description="Helical" evidence="6">
    <location>
        <begin position="784"/>
        <end position="805"/>
    </location>
</feature>
<feature type="transmembrane region" description="Helical" evidence="6">
    <location>
        <begin position="427"/>
        <end position="451"/>
    </location>
</feature>
<evidence type="ECO:0000256" key="5">
    <source>
        <dbReference type="ARBA" id="ARBA00023180"/>
    </source>
</evidence>
<dbReference type="InterPro" id="IPR036259">
    <property type="entry name" value="MFS_trans_sf"/>
</dbReference>
<evidence type="ECO:0000256" key="6">
    <source>
        <dbReference type="SAM" id="Phobius"/>
    </source>
</evidence>
<comment type="subcellular location">
    <subcellularLocation>
        <location evidence="1">Membrane</location>
        <topology evidence="1">Multi-pass membrane protein</topology>
    </subcellularLocation>
</comment>
<feature type="transmembrane region" description="Helical" evidence="6">
    <location>
        <begin position="53"/>
        <end position="72"/>
    </location>
</feature>
<feature type="transmembrane region" description="Helical" evidence="6">
    <location>
        <begin position="215"/>
        <end position="233"/>
    </location>
</feature>
<dbReference type="OrthoDB" id="268400at2759"/>
<keyword evidence="5" id="KW-0325">Glycoprotein</keyword>
<feature type="transmembrane region" description="Helical" evidence="6">
    <location>
        <begin position="642"/>
        <end position="660"/>
    </location>
</feature>
<feature type="transmembrane region" description="Helical" evidence="6">
    <location>
        <begin position="854"/>
        <end position="878"/>
    </location>
</feature>
<feature type="transmembrane region" description="Helical" evidence="6">
    <location>
        <begin position="183"/>
        <end position="203"/>
    </location>
</feature>
<name>N1S4V0_FUSC4</name>
<reference evidence="9" key="1">
    <citation type="submission" date="2012-09" db="EMBL/GenBank/DDBJ databases">
        <title>Genome sequencing and comparative transcriptomics of race 1 and race 4 of banana pathogen: Fusarium oxysporum f. sp. cubense.</title>
        <authorList>
            <person name="Fang X."/>
            <person name="Huang J."/>
        </authorList>
    </citation>
    <scope>NUCLEOTIDE SEQUENCE [LARGE SCALE GENOMIC DNA]</scope>
    <source>
        <strain evidence="9">race 4</strain>
    </source>
</reference>
<evidence type="ECO:0000259" key="7">
    <source>
        <dbReference type="PROSITE" id="PS50850"/>
    </source>
</evidence>
<feature type="transmembrane region" description="Helical" evidence="6">
    <location>
        <begin position="357"/>
        <end position="378"/>
    </location>
</feature>